<keyword evidence="21" id="KW-1185">Reference proteome</keyword>
<feature type="transmembrane region" description="Helical" evidence="18">
    <location>
        <begin position="128"/>
        <end position="144"/>
    </location>
</feature>
<evidence type="ECO:0000256" key="18">
    <source>
        <dbReference type="SAM" id="Phobius"/>
    </source>
</evidence>
<organism evidence="20 21">
    <name type="scientific">Ciceribacter selenitireducens ATCC BAA-1503</name>
    <dbReference type="NCBI Taxonomy" id="1336235"/>
    <lineage>
        <taxon>Bacteria</taxon>
        <taxon>Pseudomonadati</taxon>
        <taxon>Pseudomonadota</taxon>
        <taxon>Alphaproteobacteria</taxon>
        <taxon>Hyphomicrobiales</taxon>
        <taxon>Rhizobiaceae</taxon>
        <taxon>Ciceribacter</taxon>
    </lineage>
</organism>
<feature type="transmembrane region" description="Helical" evidence="18">
    <location>
        <begin position="73"/>
        <end position="90"/>
    </location>
</feature>
<dbReference type="GO" id="GO:0004016">
    <property type="term" value="F:adenylate cyclase activity"/>
    <property type="evidence" value="ECO:0007669"/>
    <property type="project" value="UniProtKB-EC"/>
</dbReference>
<evidence type="ECO:0000256" key="5">
    <source>
        <dbReference type="ARBA" id="ARBA00022692"/>
    </source>
</evidence>
<dbReference type="PROSITE" id="PS00452">
    <property type="entry name" value="GUANYLATE_CYCLASE_1"/>
    <property type="match status" value="1"/>
</dbReference>
<dbReference type="GO" id="GO:0046872">
    <property type="term" value="F:metal ion binding"/>
    <property type="evidence" value="ECO:0007669"/>
    <property type="project" value="UniProtKB-KW"/>
</dbReference>
<feature type="transmembrane region" description="Helical" evidence="18">
    <location>
        <begin position="184"/>
        <end position="205"/>
    </location>
</feature>
<dbReference type="GO" id="GO:0004383">
    <property type="term" value="F:guanylate cyclase activity"/>
    <property type="evidence" value="ECO:0007669"/>
    <property type="project" value="TreeGrafter"/>
</dbReference>
<keyword evidence="6" id="KW-0479">Metal-binding</keyword>
<dbReference type="EC" id="4.6.1.1" evidence="3"/>
<keyword evidence="9" id="KW-0460">Magnesium</keyword>
<dbReference type="RefSeq" id="WP_235842258.1">
    <property type="nucleotide sequence ID" value="NZ_UEYP01000011.1"/>
</dbReference>
<evidence type="ECO:0000256" key="8">
    <source>
        <dbReference type="ARBA" id="ARBA00022840"/>
    </source>
</evidence>
<sequence length="433" mass="47423">MSTQEFHISTPRGYRAGASWQPMALLRLVAASGTRGYSPHVRRRMAVINLGSLLASLMTVPYILFYSFYDLEALWPAVALLSPQIIVYAATPYFHRFGSVAAAVYLSAMWLAYGVGYCFLFGRESGLHLFFLPGAAATMLIFGAERLAQSAVVMVLALAAFLATEIFFAGPAGFLKVDPAVLDILFFITVPLVFLLIFMTVLFAFQEASRAELALLKEHRFSERLLENMLPRSVALRLRHSETAMVADQIGSATILFADIVNFTPRVAKWPSRDVVTFLSRVFRSFDALAAAHGLEKIKTIGDAYMVAGGLPEPRADHAESVALMALDILECCRKISAEGGEAVEVRIGLDSGPVVAGVIGSNKLLYDVWGDAVNTAARMESHGVAGRIQVGDRVKNMLEDRFDFELRGEIDVKGKGPMRVWFLNGLRSQTGL</sequence>
<evidence type="ECO:0000313" key="21">
    <source>
        <dbReference type="Proteomes" id="UP000254764"/>
    </source>
</evidence>
<evidence type="ECO:0000256" key="10">
    <source>
        <dbReference type="ARBA" id="ARBA00022989"/>
    </source>
</evidence>
<name>A0A376A9P8_9HYPH</name>
<proteinExistence type="inferred from homology"/>
<dbReference type="InterPro" id="IPR029787">
    <property type="entry name" value="Nucleotide_cyclase"/>
</dbReference>
<dbReference type="SMART" id="SM00044">
    <property type="entry name" value="CYCc"/>
    <property type="match status" value="1"/>
</dbReference>
<keyword evidence="13 17" id="KW-0456">Lyase</keyword>
<evidence type="ECO:0000259" key="19">
    <source>
        <dbReference type="PROSITE" id="PS50125"/>
    </source>
</evidence>
<dbReference type="Proteomes" id="UP000254764">
    <property type="component" value="Unassembled WGS sequence"/>
</dbReference>
<evidence type="ECO:0000256" key="3">
    <source>
        <dbReference type="ARBA" id="ARBA00012201"/>
    </source>
</evidence>
<evidence type="ECO:0000256" key="11">
    <source>
        <dbReference type="ARBA" id="ARBA00022998"/>
    </source>
</evidence>
<feature type="domain" description="Guanylate cyclase" evidence="19">
    <location>
        <begin position="254"/>
        <end position="381"/>
    </location>
</feature>
<dbReference type="InterPro" id="IPR001054">
    <property type="entry name" value="A/G_cyclase"/>
</dbReference>
<dbReference type="CDD" id="cd07302">
    <property type="entry name" value="CHD"/>
    <property type="match status" value="1"/>
</dbReference>
<dbReference type="GO" id="GO:0035556">
    <property type="term" value="P:intracellular signal transduction"/>
    <property type="evidence" value="ECO:0007669"/>
    <property type="project" value="InterPro"/>
</dbReference>
<dbReference type="Pfam" id="PF00211">
    <property type="entry name" value="Guanylate_cyc"/>
    <property type="match status" value="1"/>
</dbReference>
<dbReference type="GO" id="GO:0006171">
    <property type="term" value="P:cAMP biosynthetic process"/>
    <property type="evidence" value="ECO:0007669"/>
    <property type="project" value="UniProtKB-KW"/>
</dbReference>
<evidence type="ECO:0000256" key="14">
    <source>
        <dbReference type="ARBA" id="ARBA00032597"/>
    </source>
</evidence>
<keyword evidence="11" id="KW-0115">cAMP biosynthesis</keyword>
<dbReference type="InterPro" id="IPR018297">
    <property type="entry name" value="A/G_cyclase_CS"/>
</dbReference>
<feature type="transmembrane region" description="Helical" evidence="18">
    <location>
        <begin position="102"/>
        <end position="122"/>
    </location>
</feature>
<evidence type="ECO:0000256" key="4">
    <source>
        <dbReference type="ARBA" id="ARBA00021420"/>
    </source>
</evidence>
<dbReference type="GO" id="GO:0005524">
    <property type="term" value="F:ATP binding"/>
    <property type="evidence" value="ECO:0007669"/>
    <property type="project" value="UniProtKB-KW"/>
</dbReference>
<keyword evidence="7" id="KW-0547">Nucleotide-binding</keyword>
<dbReference type="EMBL" id="UEYP01000011">
    <property type="protein sequence ID" value="SSC64516.1"/>
    <property type="molecule type" value="Genomic_DNA"/>
</dbReference>
<evidence type="ECO:0000256" key="15">
    <source>
        <dbReference type="ARBA" id="ARBA00032637"/>
    </source>
</evidence>
<evidence type="ECO:0000313" key="20">
    <source>
        <dbReference type="EMBL" id="SSC64516.1"/>
    </source>
</evidence>
<dbReference type="AlphaFoldDB" id="A0A376A9P8"/>
<keyword evidence="8" id="KW-0067">ATP-binding</keyword>
<evidence type="ECO:0000256" key="7">
    <source>
        <dbReference type="ARBA" id="ARBA00022741"/>
    </source>
</evidence>
<evidence type="ECO:0000256" key="2">
    <source>
        <dbReference type="ARBA" id="ARBA00004370"/>
    </source>
</evidence>
<dbReference type="PROSITE" id="PS50125">
    <property type="entry name" value="GUANYLATE_CYCLASE_2"/>
    <property type="match status" value="1"/>
</dbReference>
<evidence type="ECO:0000256" key="9">
    <source>
        <dbReference type="ARBA" id="ARBA00022842"/>
    </source>
</evidence>
<dbReference type="GO" id="GO:0001653">
    <property type="term" value="F:peptide receptor activity"/>
    <property type="evidence" value="ECO:0007669"/>
    <property type="project" value="TreeGrafter"/>
</dbReference>
<keyword evidence="5 18" id="KW-0812">Transmembrane</keyword>
<dbReference type="SUPFAM" id="SSF55073">
    <property type="entry name" value="Nucleotide cyclase"/>
    <property type="match status" value="1"/>
</dbReference>
<dbReference type="Pfam" id="PF20967">
    <property type="entry name" value="MASE7"/>
    <property type="match status" value="1"/>
</dbReference>
<feature type="transmembrane region" description="Helical" evidence="18">
    <location>
        <begin position="151"/>
        <end position="172"/>
    </location>
</feature>
<dbReference type="STRING" id="1336235.GCA_000518785_00736"/>
<evidence type="ECO:0000256" key="16">
    <source>
        <dbReference type="ARBA" id="ARBA00064436"/>
    </source>
</evidence>
<gene>
    <name evidence="20" type="ORF">RHIZ70_224</name>
</gene>
<dbReference type="FunFam" id="3.30.70.1230:FF:000033">
    <property type="entry name" value="Adenylate cyclase"/>
    <property type="match status" value="1"/>
</dbReference>
<evidence type="ECO:0000256" key="1">
    <source>
        <dbReference type="ARBA" id="ARBA00001593"/>
    </source>
</evidence>
<dbReference type="GO" id="GO:0005886">
    <property type="term" value="C:plasma membrane"/>
    <property type="evidence" value="ECO:0007669"/>
    <property type="project" value="UniProtKB-ARBA"/>
</dbReference>
<keyword evidence="12 18" id="KW-0472">Membrane</keyword>
<evidence type="ECO:0000256" key="6">
    <source>
        <dbReference type="ARBA" id="ARBA00022723"/>
    </source>
</evidence>
<accession>A0A376A9P8</accession>
<comment type="subunit">
    <text evidence="16">Homodimer. Can also exist as monomer.</text>
</comment>
<reference evidence="21" key="1">
    <citation type="submission" date="2018-07" db="EMBL/GenBank/DDBJ databases">
        <authorList>
            <person name="Peiro R."/>
            <person name="Begona"/>
            <person name="Cbmso G."/>
            <person name="Lopez M."/>
            <person name="Gonzalez S."/>
        </authorList>
    </citation>
    <scope>NUCLEOTIDE SEQUENCE [LARGE SCALE GENOMIC DNA]</scope>
</reference>
<comment type="similarity">
    <text evidence="17">Belongs to the adenylyl cyclase class-4/guanylyl cyclase family.</text>
</comment>
<dbReference type="PANTHER" id="PTHR11920">
    <property type="entry name" value="GUANYLYL CYCLASE"/>
    <property type="match status" value="1"/>
</dbReference>
<dbReference type="PANTHER" id="PTHR11920:SF335">
    <property type="entry name" value="GUANYLATE CYCLASE"/>
    <property type="match status" value="1"/>
</dbReference>
<dbReference type="InterPro" id="IPR050401">
    <property type="entry name" value="Cyclic_nucleotide_synthase"/>
</dbReference>
<feature type="transmembrane region" description="Helical" evidence="18">
    <location>
        <begin position="45"/>
        <end position="67"/>
    </location>
</feature>
<dbReference type="GO" id="GO:0007168">
    <property type="term" value="P:receptor guanylyl cyclase signaling pathway"/>
    <property type="evidence" value="ECO:0007669"/>
    <property type="project" value="TreeGrafter"/>
</dbReference>
<comment type="subcellular location">
    <subcellularLocation>
        <location evidence="2">Membrane</location>
    </subcellularLocation>
</comment>
<evidence type="ECO:0000256" key="17">
    <source>
        <dbReference type="RuleBase" id="RU000405"/>
    </source>
</evidence>
<dbReference type="InterPro" id="IPR048432">
    <property type="entry name" value="MASE7"/>
</dbReference>
<evidence type="ECO:0000256" key="12">
    <source>
        <dbReference type="ARBA" id="ARBA00023136"/>
    </source>
</evidence>
<dbReference type="Gene3D" id="3.30.70.1230">
    <property type="entry name" value="Nucleotide cyclase"/>
    <property type="match status" value="1"/>
</dbReference>
<keyword evidence="10 18" id="KW-1133">Transmembrane helix</keyword>
<protein>
    <recommendedName>
        <fullName evidence="4">Adenylate cyclase</fullName>
        <ecNumber evidence="3">4.6.1.1</ecNumber>
    </recommendedName>
    <alternativeName>
        <fullName evidence="14">ATP pyrophosphate-lyase</fullName>
    </alternativeName>
    <alternativeName>
        <fullName evidence="15">Adenylyl cyclase</fullName>
    </alternativeName>
</protein>
<evidence type="ECO:0000256" key="13">
    <source>
        <dbReference type="ARBA" id="ARBA00023239"/>
    </source>
</evidence>
<comment type="catalytic activity">
    <reaction evidence="1">
        <text>ATP = 3',5'-cyclic AMP + diphosphate</text>
        <dbReference type="Rhea" id="RHEA:15389"/>
        <dbReference type="ChEBI" id="CHEBI:30616"/>
        <dbReference type="ChEBI" id="CHEBI:33019"/>
        <dbReference type="ChEBI" id="CHEBI:58165"/>
        <dbReference type="EC" id="4.6.1.1"/>
    </reaction>
</comment>